<sequence>MSGSSWQRTILTKFEDLFGRWLEIKHKLDVQ</sequence>
<organism evidence="1">
    <name type="scientific">marine metagenome</name>
    <dbReference type="NCBI Taxonomy" id="408172"/>
    <lineage>
        <taxon>unclassified sequences</taxon>
        <taxon>metagenomes</taxon>
        <taxon>ecological metagenomes</taxon>
    </lineage>
</organism>
<accession>A0A382LR18</accession>
<dbReference type="EMBL" id="UINC01088615">
    <property type="protein sequence ID" value="SVC39006.1"/>
    <property type="molecule type" value="Genomic_DNA"/>
</dbReference>
<gene>
    <name evidence="1" type="ORF">METZ01_LOCUS291860</name>
</gene>
<dbReference type="AlphaFoldDB" id="A0A382LR18"/>
<reference evidence="1" key="1">
    <citation type="submission" date="2018-05" db="EMBL/GenBank/DDBJ databases">
        <authorList>
            <person name="Lanie J.A."/>
            <person name="Ng W.-L."/>
            <person name="Kazmierczak K.M."/>
            <person name="Andrzejewski T.M."/>
            <person name="Davidsen T.M."/>
            <person name="Wayne K.J."/>
            <person name="Tettelin H."/>
            <person name="Glass J.I."/>
            <person name="Rusch D."/>
            <person name="Podicherti R."/>
            <person name="Tsui H.-C.T."/>
            <person name="Winkler M.E."/>
        </authorList>
    </citation>
    <scope>NUCLEOTIDE SEQUENCE</scope>
</reference>
<proteinExistence type="predicted"/>
<feature type="non-terminal residue" evidence="1">
    <location>
        <position position="31"/>
    </location>
</feature>
<evidence type="ECO:0000313" key="1">
    <source>
        <dbReference type="EMBL" id="SVC39006.1"/>
    </source>
</evidence>
<protein>
    <submittedName>
        <fullName evidence="1">Uncharacterized protein</fullName>
    </submittedName>
</protein>
<name>A0A382LR18_9ZZZZ</name>